<keyword evidence="2" id="KW-1185">Reference proteome</keyword>
<evidence type="ECO:0000313" key="1">
    <source>
        <dbReference type="EMBL" id="KAI0057135.1"/>
    </source>
</evidence>
<comment type="caution">
    <text evidence="1">The sequence shown here is derived from an EMBL/GenBank/DDBJ whole genome shotgun (WGS) entry which is preliminary data.</text>
</comment>
<evidence type="ECO:0000313" key="2">
    <source>
        <dbReference type="Proteomes" id="UP000814140"/>
    </source>
</evidence>
<accession>A0ACB8SMG1</accession>
<name>A0ACB8SMG1_9AGAM</name>
<reference evidence="1" key="2">
    <citation type="journal article" date="2022" name="New Phytol.">
        <title>Evolutionary transition to the ectomycorrhizal habit in the genomes of a hyperdiverse lineage of mushroom-forming fungi.</title>
        <authorList>
            <person name="Looney B."/>
            <person name="Miyauchi S."/>
            <person name="Morin E."/>
            <person name="Drula E."/>
            <person name="Courty P.E."/>
            <person name="Kohler A."/>
            <person name="Kuo A."/>
            <person name="LaButti K."/>
            <person name="Pangilinan J."/>
            <person name="Lipzen A."/>
            <person name="Riley R."/>
            <person name="Andreopoulos W."/>
            <person name="He G."/>
            <person name="Johnson J."/>
            <person name="Nolan M."/>
            <person name="Tritt A."/>
            <person name="Barry K.W."/>
            <person name="Grigoriev I.V."/>
            <person name="Nagy L.G."/>
            <person name="Hibbett D."/>
            <person name="Henrissat B."/>
            <person name="Matheny P.B."/>
            <person name="Labbe J."/>
            <person name="Martin F.M."/>
        </authorList>
    </citation>
    <scope>NUCLEOTIDE SEQUENCE</scope>
    <source>
        <strain evidence="1">HHB10654</strain>
    </source>
</reference>
<sequence>MPNYLLGAYGFFTLCLLAASIISIVFSFVWRKQDLILNMVFSHADLNAGLALGICLLITTFLAVGAIVQRNHVTIGLVVLNWALIGDALATLVVGSFVWFYTLRERAEFHTTYAELQPSGRIAIQDMYSCCGYFNATDLVEFGGKFCTDAAFANSLNTTVSDNFCVTPVTKDADVSLNDVFTSVYGFMAVVIALFLTSLCVIKTRQEVERFKKIDAKRGGRGFV</sequence>
<proteinExistence type="predicted"/>
<organism evidence="1 2">
    <name type="scientific">Artomyces pyxidatus</name>
    <dbReference type="NCBI Taxonomy" id="48021"/>
    <lineage>
        <taxon>Eukaryota</taxon>
        <taxon>Fungi</taxon>
        <taxon>Dikarya</taxon>
        <taxon>Basidiomycota</taxon>
        <taxon>Agaricomycotina</taxon>
        <taxon>Agaricomycetes</taxon>
        <taxon>Russulales</taxon>
        <taxon>Auriscalpiaceae</taxon>
        <taxon>Artomyces</taxon>
    </lineage>
</organism>
<reference evidence="1" key="1">
    <citation type="submission" date="2021-03" db="EMBL/GenBank/DDBJ databases">
        <authorList>
            <consortium name="DOE Joint Genome Institute"/>
            <person name="Ahrendt S."/>
            <person name="Looney B.P."/>
            <person name="Miyauchi S."/>
            <person name="Morin E."/>
            <person name="Drula E."/>
            <person name="Courty P.E."/>
            <person name="Chicoki N."/>
            <person name="Fauchery L."/>
            <person name="Kohler A."/>
            <person name="Kuo A."/>
            <person name="Labutti K."/>
            <person name="Pangilinan J."/>
            <person name="Lipzen A."/>
            <person name="Riley R."/>
            <person name="Andreopoulos W."/>
            <person name="He G."/>
            <person name="Johnson J."/>
            <person name="Barry K.W."/>
            <person name="Grigoriev I.V."/>
            <person name="Nagy L."/>
            <person name="Hibbett D."/>
            <person name="Henrissat B."/>
            <person name="Matheny P.B."/>
            <person name="Labbe J."/>
            <person name="Martin F."/>
        </authorList>
    </citation>
    <scope>NUCLEOTIDE SEQUENCE</scope>
    <source>
        <strain evidence="1">HHB10654</strain>
    </source>
</reference>
<dbReference type="EMBL" id="MU277252">
    <property type="protein sequence ID" value="KAI0057135.1"/>
    <property type="molecule type" value="Genomic_DNA"/>
</dbReference>
<protein>
    <submittedName>
        <fullName evidence="1">Tetraspanin</fullName>
    </submittedName>
</protein>
<gene>
    <name evidence="1" type="ORF">BV25DRAFT_1812921</name>
</gene>
<dbReference type="Proteomes" id="UP000814140">
    <property type="component" value="Unassembled WGS sequence"/>
</dbReference>